<protein>
    <submittedName>
        <fullName evidence="3">Uncharacterized protein</fullName>
    </submittedName>
</protein>
<dbReference type="EMBL" id="JBICBT010000435">
    <property type="protein sequence ID" value="KAL3113810.1"/>
    <property type="molecule type" value="Genomic_DNA"/>
</dbReference>
<keyword evidence="1" id="KW-0472">Membrane</keyword>
<feature type="transmembrane region" description="Helical" evidence="1">
    <location>
        <begin position="124"/>
        <end position="144"/>
    </location>
</feature>
<gene>
    <name evidence="3" type="ORF">niasHT_011589</name>
</gene>
<feature type="chain" id="PRO_5044800123" evidence="2">
    <location>
        <begin position="30"/>
        <end position="198"/>
    </location>
</feature>
<sequence length="198" mass="22189">MYYAIRPEDWLHLLGHHLLLLLQVPMIYQQGHEDIYEIEPNNGQMAQTELRIGNGTDAVGEGRGRHKDSKLKQLITMNVVADRLIVFTTDEGPTVAEKSRLAADGSQKASNFVVECETPSLFSLWPFIWTILVLVPLFVVAMFAQWHFFRRKLIAAGTYTPPAYNGCSSAQFEMSGMPSFFGTTPTSVPIGAKYGRFC</sequence>
<dbReference type="AlphaFoldDB" id="A0ABD2LF04"/>
<evidence type="ECO:0000256" key="1">
    <source>
        <dbReference type="SAM" id="Phobius"/>
    </source>
</evidence>
<organism evidence="3 4">
    <name type="scientific">Heterodera trifolii</name>
    <dbReference type="NCBI Taxonomy" id="157864"/>
    <lineage>
        <taxon>Eukaryota</taxon>
        <taxon>Metazoa</taxon>
        <taxon>Ecdysozoa</taxon>
        <taxon>Nematoda</taxon>
        <taxon>Chromadorea</taxon>
        <taxon>Rhabditida</taxon>
        <taxon>Tylenchina</taxon>
        <taxon>Tylenchomorpha</taxon>
        <taxon>Tylenchoidea</taxon>
        <taxon>Heteroderidae</taxon>
        <taxon>Heteroderinae</taxon>
        <taxon>Heterodera</taxon>
    </lineage>
</organism>
<keyword evidence="1" id="KW-0812">Transmembrane</keyword>
<dbReference type="Proteomes" id="UP001620626">
    <property type="component" value="Unassembled WGS sequence"/>
</dbReference>
<keyword evidence="2" id="KW-0732">Signal</keyword>
<comment type="caution">
    <text evidence="3">The sequence shown here is derived from an EMBL/GenBank/DDBJ whole genome shotgun (WGS) entry which is preliminary data.</text>
</comment>
<keyword evidence="4" id="KW-1185">Reference proteome</keyword>
<evidence type="ECO:0000313" key="3">
    <source>
        <dbReference type="EMBL" id="KAL3113810.1"/>
    </source>
</evidence>
<feature type="signal peptide" evidence="2">
    <location>
        <begin position="1"/>
        <end position="29"/>
    </location>
</feature>
<accession>A0ABD2LF04</accession>
<proteinExistence type="predicted"/>
<keyword evidence="1" id="KW-1133">Transmembrane helix</keyword>
<name>A0ABD2LF04_9BILA</name>
<reference evidence="3 4" key="1">
    <citation type="submission" date="2024-10" db="EMBL/GenBank/DDBJ databases">
        <authorList>
            <person name="Kim D."/>
        </authorList>
    </citation>
    <scope>NUCLEOTIDE SEQUENCE [LARGE SCALE GENOMIC DNA]</scope>
    <source>
        <strain evidence="3">BH-2024</strain>
    </source>
</reference>
<evidence type="ECO:0000256" key="2">
    <source>
        <dbReference type="SAM" id="SignalP"/>
    </source>
</evidence>
<evidence type="ECO:0000313" key="4">
    <source>
        <dbReference type="Proteomes" id="UP001620626"/>
    </source>
</evidence>